<dbReference type="GO" id="GO:0031902">
    <property type="term" value="C:late endosome membrane"/>
    <property type="evidence" value="ECO:0007669"/>
    <property type="project" value="UniProtKB-SubCell"/>
</dbReference>
<evidence type="ECO:0000256" key="9">
    <source>
        <dbReference type="ARBA" id="ARBA00023136"/>
    </source>
</evidence>
<name>A0A315VB71_GAMAF</name>
<organism evidence="20 21">
    <name type="scientific">Gambusia affinis</name>
    <name type="common">Western mosquitofish</name>
    <name type="synonym">Heterandria affinis</name>
    <dbReference type="NCBI Taxonomy" id="33528"/>
    <lineage>
        <taxon>Eukaryota</taxon>
        <taxon>Metazoa</taxon>
        <taxon>Chordata</taxon>
        <taxon>Craniata</taxon>
        <taxon>Vertebrata</taxon>
        <taxon>Euteleostomi</taxon>
        <taxon>Actinopterygii</taxon>
        <taxon>Neopterygii</taxon>
        <taxon>Teleostei</taxon>
        <taxon>Neoteleostei</taxon>
        <taxon>Acanthomorphata</taxon>
        <taxon>Ovalentaria</taxon>
        <taxon>Atherinomorphae</taxon>
        <taxon>Cyprinodontiformes</taxon>
        <taxon>Poeciliidae</taxon>
        <taxon>Poeciliinae</taxon>
        <taxon>Gambusia</taxon>
    </lineage>
</organism>
<dbReference type="PANTHER" id="PTHR28556">
    <property type="entry name" value="TRANSMEMBRANE PROTEIN 106B"/>
    <property type="match status" value="1"/>
</dbReference>
<evidence type="ECO:0000256" key="17">
    <source>
        <dbReference type="SAM" id="Phobius"/>
    </source>
</evidence>
<evidence type="ECO:0000256" key="13">
    <source>
        <dbReference type="ARBA" id="ARBA00037797"/>
    </source>
</evidence>
<gene>
    <name evidence="20" type="ORF">CCH79_00011456</name>
</gene>
<keyword evidence="7" id="KW-0735">Signal-anchor</keyword>
<feature type="transmembrane region" description="Helical" evidence="17">
    <location>
        <begin position="521"/>
        <end position="542"/>
    </location>
</feature>
<evidence type="ECO:0000256" key="2">
    <source>
        <dbReference type="ARBA" id="ARBA00008111"/>
    </source>
</evidence>
<dbReference type="AlphaFoldDB" id="A0A315VB71"/>
<protein>
    <recommendedName>
        <fullName evidence="15">Transmembrane protein 106B</fullName>
    </recommendedName>
</protein>
<evidence type="ECO:0000256" key="4">
    <source>
        <dbReference type="ARBA" id="ARBA00022475"/>
    </source>
</evidence>
<feature type="domain" description="Transmembrane protein 106 N-terminal" evidence="19">
    <location>
        <begin position="433"/>
        <end position="520"/>
    </location>
</feature>
<keyword evidence="12" id="KW-0458">Lysosome</keyword>
<evidence type="ECO:0000256" key="7">
    <source>
        <dbReference type="ARBA" id="ARBA00022968"/>
    </source>
</evidence>
<dbReference type="GO" id="GO:0005765">
    <property type="term" value="C:lysosomal membrane"/>
    <property type="evidence" value="ECO:0007669"/>
    <property type="project" value="UniProtKB-SubCell"/>
</dbReference>
<keyword evidence="10" id="KW-1015">Disulfide bond</keyword>
<evidence type="ECO:0000256" key="14">
    <source>
        <dbReference type="ARBA" id="ARBA00037874"/>
    </source>
</evidence>
<evidence type="ECO:0000256" key="12">
    <source>
        <dbReference type="ARBA" id="ARBA00023228"/>
    </source>
</evidence>
<evidence type="ECO:0000256" key="3">
    <source>
        <dbReference type="ARBA" id="ARBA00022448"/>
    </source>
</evidence>
<dbReference type="EMBL" id="NHOQ01001935">
    <property type="protein sequence ID" value="PWA20641.1"/>
    <property type="molecule type" value="Genomic_DNA"/>
</dbReference>
<evidence type="ECO:0000313" key="20">
    <source>
        <dbReference type="EMBL" id="PWA20641.1"/>
    </source>
</evidence>
<proteinExistence type="inferred from homology"/>
<evidence type="ECO:0000256" key="15">
    <source>
        <dbReference type="ARBA" id="ARBA00039156"/>
    </source>
</evidence>
<feature type="region of interest" description="Disordered" evidence="16">
    <location>
        <begin position="186"/>
        <end position="229"/>
    </location>
</feature>
<feature type="region of interest" description="Disordered" evidence="16">
    <location>
        <begin position="429"/>
        <end position="451"/>
    </location>
</feature>
<keyword evidence="8 17" id="KW-1133">Transmembrane helix</keyword>
<keyword evidence="9 17" id="KW-0472">Membrane</keyword>
<evidence type="ECO:0000256" key="6">
    <source>
        <dbReference type="ARBA" id="ARBA00022753"/>
    </source>
</evidence>
<evidence type="ECO:0000313" key="21">
    <source>
        <dbReference type="Proteomes" id="UP000250572"/>
    </source>
</evidence>
<keyword evidence="4" id="KW-1003">Cell membrane</keyword>
<evidence type="ECO:0000256" key="8">
    <source>
        <dbReference type="ARBA" id="ARBA00022989"/>
    </source>
</evidence>
<keyword evidence="5 17" id="KW-0812">Transmembrane</keyword>
<comment type="caution">
    <text evidence="20">The sequence shown here is derived from an EMBL/GenBank/DDBJ whole genome shotgun (WGS) entry which is preliminary data.</text>
</comment>
<sequence>MQRYVDLLGNLKVELRRKKKSLKPQSSNVTKRYQLPPVLFPGVPPTSRHPSPMVHHRRKVNPLSSKGQQAAIMKNNPNTRVQEATGKCSGLRFEGEGVMRSVGVYNGRNYCEGEKGSVVRSEPQTDGAAVLLHRTPLTPVLPLSSACGASVERVTGDQQGLCWSEEILQSNAPGIREATRQDGLNAERGNVDVGGGVWKQGKARRSETGKQRGRARNGSWGSAPTVSGSETRLCEDAELLRSNFGTLSSSELLLTQLYLDVAAVAMEKSTAGAMSSTTAELSSVYDYSVMETEEKSHHSNLTADQTPFQGDWLDLAGNGLGITGVASGSWCSATTGQGVKSQLTLDMKYSRLRISSTSPLRKGVSNIPSEAVFPTSDQICSSQLPERPTLGEGRGVSGLILVCYLNHNKRRAFTADGRHVRIKPINAAAGAMGKPQSHLSKNKDESQDALTAAGEFRDDQTEDDGKHGDVSQFPYVEFTGRDSVTCPTCQGTGRIPRGQENQLVALIPYSDQRLRPSRTKLYVTISVALCLLLSCLAVFFLFPRSIDVTYVGVKSAYVSYNQEQRIVYLTITLRSASPPEGGALPPRAHPPSAPLQLEPLCGNWSKTAPFLPFQPPNKTE</sequence>
<dbReference type="Pfam" id="PF07092">
    <property type="entry name" value="TMEM106"/>
    <property type="match status" value="1"/>
</dbReference>
<dbReference type="Proteomes" id="UP000250572">
    <property type="component" value="Unassembled WGS sequence"/>
</dbReference>
<comment type="subcellular location">
    <subcellularLocation>
        <location evidence="1">Cell membrane</location>
        <topology evidence="1">Single-pass type II membrane protein</topology>
    </subcellularLocation>
    <subcellularLocation>
        <location evidence="13">Late endosome membrane</location>
        <topology evidence="13">Single-pass type II membrane protein</topology>
    </subcellularLocation>
    <subcellularLocation>
        <location evidence="14">Lysosome membrane</location>
        <topology evidence="14">Single-pass type II membrane protein</topology>
    </subcellularLocation>
</comment>
<evidence type="ECO:0000256" key="11">
    <source>
        <dbReference type="ARBA" id="ARBA00023180"/>
    </source>
</evidence>
<dbReference type="STRING" id="33528.ENSGAFP00000011278"/>
<feature type="domain" description="Transmembrane protein 106 C-terminal" evidence="18">
    <location>
        <begin position="543"/>
        <end position="572"/>
    </location>
</feature>
<evidence type="ECO:0000256" key="16">
    <source>
        <dbReference type="SAM" id="MobiDB-lite"/>
    </source>
</evidence>
<evidence type="ECO:0000256" key="5">
    <source>
        <dbReference type="ARBA" id="ARBA00022692"/>
    </source>
</evidence>
<dbReference type="Pfam" id="PF21002">
    <property type="entry name" value="TMEM106_N"/>
    <property type="match status" value="1"/>
</dbReference>
<accession>A0A315VB71</accession>
<dbReference type="PANTHER" id="PTHR28556:SF1">
    <property type="entry name" value="TRANSMEMBRANE PROTEIN 106B"/>
    <property type="match status" value="1"/>
</dbReference>
<keyword evidence="3" id="KW-0813">Transport</keyword>
<keyword evidence="11" id="KW-0325">Glycoprotein</keyword>
<evidence type="ECO:0000259" key="19">
    <source>
        <dbReference type="Pfam" id="PF21002"/>
    </source>
</evidence>
<dbReference type="InterPro" id="IPR048509">
    <property type="entry name" value="TMEM106_C"/>
</dbReference>
<evidence type="ECO:0000256" key="10">
    <source>
        <dbReference type="ARBA" id="ARBA00023157"/>
    </source>
</evidence>
<keyword evidence="21" id="KW-1185">Reference proteome</keyword>
<dbReference type="InterPro" id="IPR009790">
    <property type="entry name" value="TMEM106"/>
</dbReference>
<keyword evidence="6" id="KW-0967">Endosome</keyword>
<dbReference type="GO" id="GO:0005886">
    <property type="term" value="C:plasma membrane"/>
    <property type="evidence" value="ECO:0007669"/>
    <property type="project" value="UniProtKB-SubCell"/>
</dbReference>
<evidence type="ECO:0000259" key="18">
    <source>
        <dbReference type="Pfam" id="PF07092"/>
    </source>
</evidence>
<evidence type="ECO:0000256" key="1">
    <source>
        <dbReference type="ARBA" id="ARBA00004401"/>
    </source>
</evidence>
<feature type="compositionally biased region" description="Polar residues" evidence="16">
    <location>
        <begin position="219"/>
        <end position="229"/>
    </location>
</feature>
<comment type="similarity">
    <text evidence="2">Belongs to the TMEM106 family.</text>
</comment>
<reference evidence="20 21" key="1">
    <citation type="journal article" date="2018" name="G3 (Bethesda)">
        <title>A High-Quality Reference Genome for the Invasive Mosquitofish Gambusia affinis Using a Chicago Library.</title>
        <authorList>
            <person name="Hoffberg S.L."/>
            <person name="Troendle N.J."/>
            <person name="Glenn T.C."/>
            <person name="Mahmud O."/>
            <person name="Louha S."/>
            <person name="Chalopin D."/>
            <person name="Bennetzen J.L."/>
            <person name="Mauricio R."/>
        </authorList>
    </citation>
    <scope>NUCLEOTIDE SEQUENCE [LARGE SCALE GENOMIC DNA]</scope>
    <source>
        <strain evidence="20">NE01/NJP1002.9</strain>
        <tissue evidence="20">Muscle</tissue>
    </source>
</reference>
<dbReference type="InterPro" id="IPR048511">
    <property type="entry name" value="TMEM106_N"/>
</dbReference>